<evidence type="ECO:0000256" key="2">
    <source>
        <dbReference type="SAM" id="MobiDB-lite"/>
    </source>
</evidence>
<keyword evidence="6" id="KW-1185">Reference proteome</keyword>
<sequence>MIRRSRRTHRPRAHLAGAVAAALALALALAAPLAGCAGAAGSGSAGSGAATGTAGGAQAGQGAAEATPTTTVVPDFRDTDLGCGWQPTGSLELDYAKRFSVDYYEGGYQLVCIADGSRYLVVPEGASAPEGLSADITCIQQPVGDVYLAASDSMCLFDALGETGRVTVSGIRQEDWSIEAAREAMATGAIVYGGKYASPDYDLLLSKGVRLAVESTMVNHTPDVREKLRELGIPVLVEMASYEDEPLGRTEWIKLWGSLLGQQARASELFDEQVRLAEAARSEDTGKTVAFFYVNSNGSAVVRKPGDYVTKMIQYAGGDYAFSGLEDDGTARSTVTLEMERFYEGAHDADYIVYNASIDGGVSSVDELVEKNRLLADFKAVREGNVWCTSQDMYQQMTDTGAIISDFHEMLCDPAATDLEYLHRLG</sequence>
<dbReference type="RefSeq" id="WP_330957203.1">
    <property type="nucleotide sequence ID" value="NZ_JAZGJQ010000001.1"/>
</dbReference>
<name>A0ABU7R761_9ACTN</name>
<evidence type="ECO:0000259" key="4">
    <source>
        <dbReference type="Pfam" id="PF01497"/>
    </source>
</evidence>
<feature type="compositionally biased region" description="Low complexity" evidence="2">
    <location>
        <begin position="60"/>
        <end position="71"/>
    </location>
</feature>
<dbReference type="Gene3D" id="3.40.50.1980">
    <property type="entry name" value="Nitrogenase molybdenum iron protein domain"/>
    <property type="match status" value="1"/>
</dbReference>
<dbReference type="InterPro" id="IPR050902">
    <property type="entry name" value="ABC_Transporter_SBP"/>
</dbReference>
<dbReference type="InterPro" id="IPR002491">
    <property type="entry name" value="ABC_transptr_periplasmic_BD"/>
</dbReference>
<feature type="signal peptide" evidence="3">
    <location>
        <begin position="1"/>
        <end position="30"/>
    </location>
</feature>
<reference evidence="5 6" key="1">
    <citation type="submission" date="2024-01" db="EMBL/GenBank/DDBJ databases">
        <title>Description of Olsenella sp. nov., isolated from pig feces.</title>
        <authorList>
            <person name="Chang Y.-H."/>
        </authorList>
    </citation>
    <scope>NUCLEOTIDE SEQUENCE [LARGE SCALE GENOMIC DNA]</scope>
    <source>
        <strain evidence="5 6">YH-ols2223</strain>
    </source>
</reference>
<organism evidence="5 6">
    <name type="scientific">Olsenella absiana</name>
    <dbReference type="NCBI Taxonomy" id="3115222"/>
    <lineage>
        <taxon>Bacteria</taxon>
        <taxon>Bacillati</taxon>
        <taxon>Actinomycetota</taxon>
        <taxon>Coriobacteriia</taxon>
        <taxon>Coriobacteriales</taxon>
        <taxon>Atopobiaceae</taxon>
        <taxon>Olsenella</taxon>
    </lineage>
</organism>
<comment type="caution">
    <text evidence="5">The sequence shown here is derived from an EMBL/GenBank/DDBJ whole genome shotgun (WGS) entry which is preliminary data.</text>
</comment>
<dbReference type="Pfam" id="PF01497">
    <property type="entry name" value="Peripla_BP_2"/>
    <property type="match status" value="1"/>
</dbReference>
<feature type="chain" id="PRO_5046945520" evidence="3">
    <location>
        <begin position="31"/>
        <end position="426"/>
    </location>
</feature>
<gene>
    <name evidence="5" type="ORF">VXJ25_00285</name>
</gene>
<protein>
    <submittedName>
        <fullName evidence="5">ABC transporter substrate-binding protein</fullName>
    </submittedName>
</protein>
<feature type="domain" description="Fe/B12 periplasmic-binding" evidence="4">
    <location>
        <begin position="225"/>
        <end position="387"/>
    </location>
</feature>
<evidence type="ECO:0000256" key="3">
    <source>
        <dbReference type="SAM" id="SignalP"/>
    </source>
</evidence>
<feature type="region of interest" description="Disordered" evidence="2">
    <location>
        <begin position="50"/>
        <end position="71"/>
    </location>
</feature>
<comment type="similarity">
    <text evidence="1">Belongs to the bacterial solute-binding protein 8 family.</text>
</comment>
<dbReference type="EMBL" id="JAZGJQ010000001">
    <property type="protein sequence ID" value="MEE6146437.1"/>
    <property type="molecule type" value="Genomic_DNA"/>
</dbReference>
<evidence type="ECO:0000256" key="1">
    <source>
        <dbReference type="ARBA" id="ARBA00008814"/>
    </source>
</evidence>
<evidence type="ECO:0000313" key="6">
    <source>
        <dbReference type="Proteomes" id="UP001332931"/>
    </source>
</evidence>
<dbReference type="SUPFAM" id="SSF53807">
    <property type="entry name" value="Helical backbone' metal receptor"/>
    <property type="match status" value="1"/>
</dbReference>
<proteinExistence type="inferred from homology"/>
<dbReference type="PANTHER" id="PTHR30535:SF34">
    <property type="entry name" value="MOLYBDATE-BINDING PROTEIN MOLA"/>
    <property type="match status" value="1"/>
</dbReference>
<keyword evidence="3" id="KW-0732">Signal</keyword>
<dbReference type="PANTHER" id="PTHR30535">
    <property type="entry name" value="VITAMIN B12-BINDING PROTEIN"/>
    <property type="match status" value="1"/>
</dbReference>
<accession>A0ABU7R761</accession>
<dbReference type="Proteomes" id="UP001332931">
    <property type="component" value="Unassembled WGS sequence"/>
</dbReference>
<evidence type="ECO:0000313" key="5">
    <source>
        <dbReference type="EMBL" id="MEE6146437.1"/>
    </source>
</evidence>